<dbReference type="Proteomes" id="UP001202052">
    <property type="component" value="Unassembled WGS sequence"/>
</dbReference>
<dbReference type="RefSeq" id="WP_249493455.1">
    <property type="nucleotide sequence ID" value="NZ_JAMCCK010000098.1"/>
</dbReference>
<accession>A0ABT0P5N6</accession>
<name>A0ABT0P5N6_9ACTN</name>
<reference evidence="2 3" key="1">
    <citation type="submission" date="2022-05" db="EMBL/GenBank/DDBJ databases">
        <title>Genome Resource of Streptomyces lavenduligriseus GA1-1, a Strain with Broad-Spectrum Antifungal Activity against Phytopathogenic Fungi.</title>
        <authorList>
            <person name="Qi D."/>
        </authorList>
    </citation>
    <scope>NUCLEOTIDE SEQUENCE [LARGE SCALE GENOMIC DNA]</scope>
    <source>
        <strain evidence="2 3">GA1-1</strain>
    </source>
</reference>
<evidence type="ECO:0000256" key="1">
    <source>
        <dbReference type="SAM" id="MobiDB-lite"/>
    </source>
</evidence>
<protein>
    <submittedName>
        <fullName evidence="2">Uncharacterized protein</fullName>
    </submittedName>
</protein>
<organism evidence="2 3">
    <name type="scientific">Streptomyces lavenduligriseus</name>
    <dbReference type="NCBI Taxonomy" id="67315"/>
    <lineage>
        <taxon>Bacteria</taxon>
        <taxon>Bacillati</taxon>
        <taxon>Actinomycetota</taxon>
        <taxon>Actinomycetes</taxon>
        <taxon>Kitasatosporales</taxon>
        <taxon>Streptomycetaceae</taxon>
        <taxon>Streptomyces</taxon>
    </lineage>
</organism>
<keyword evidence="3" id="KW-1185">Reference proteome</keyword>
<feature type="region of interest" description="Disordered" evidence="1">
    <location>
        <begin position="59"/>
        <end position="92"/>
    </location>
</feature>
<sequence length="190" mass="20537">MASSSRNTTNQERIARALNRTTGCGYQKALQRVQAAADAGKLPAKLDQAGREEAVRMLTDNDTQPAPAPVAVTSGPTSPTHSPVATRGLVRGGPDKTVGALDTGALAQPGNRALPVDLPESLTGLTLETHQAMEALRNLRNKKRFVDAMRAERDQGLRPYLLPAASPELMRQMELLLEQTRRLPRSDKPQ</sequence>
<proteinExistence type="predicted"/>
<gene>
    <name evidence="2" type="ORF">M4438_36345</name>
</gene>
<feature type="compositionally biased region" description="Polar residues" evidence="1">
    <location>
        <begin position="74"/>
        <end position="83"/>
    </location>
</feature>
<comment type="caution">
    <text evidence="2">The sequence shown here is derived from an EMBL/GenBank/DDBJ whole genome shotgun (WGS) entry which is preliminary data.</text>
</comment>
<evidence type="ECO:0000313" key="2">
    <source>
        <dbReference type="EMBL" id="MCL3998905.1"/>
    </source>
</evidence>
<dbReference type="EMBL" id="JAMCCK010000098">
    <property type="protein sequence ID" value="MCL3998905.1"/>
    <property type="molecule type" value="Genomic_DNA"/>
</dbReference>
<evidence type="ECO:0000313" key="3">
    <source>
        <dbReference type="Proteomes" id="UP001202052"/>
    </source>
</evidence>